<protein>
    <submittedName>
        <fullName evidence="1">Uncharacterized protein</fullName>
    </submittedName>
</protein>
<sequence length="228" mass="24745">MIKLVGAYYTLRRSCPPSCPSRWPKSAFSKLTLKFDSLSSPPSSSAPRGWASPLVAEIEGGLDLGMPGGWREANGWKVEMSKSLRDVNEFLGQDWVELILSRISQAASSCGRDIQGEFQAGDFLCPDPSPPEGCDGRGGGFVASLCNPPYGLYSSRGLPYAFMDKLLSFYRPDYVVAVLPRRMRGYVGAGYEVSVVGETEEFEGRGGKKVKQPSVVVEFVLIRGGGDL</sequence>
<reference evidence="1" key="1">
    <citation type="submission" date="2022-07" db="EMBL/GenBank/DDBJ databases">
        <title>Genome analysis of Parmales, a sister group of diatoms, reveals the evolutionary specialization of diatoms from phago-mixotrophs to photoautotrophs.</title>
        <authorList>
            <person name="Ban H."/>
            <person name="Sato S."/>
            <person name="Yoshikawa S."/>
            <person name="Kazumasa Y."/>
            <person name="Nakamura Y."/>
            <person name="Ichinomiya M."/>
            <person name="Saitoh K."/>
            <person name="Sato N."/>
            <person name="Blanc-Mathieu R."/>
            <person name="Endo H."/>
            <person name="Kuwata A."/>
            <person name="Ogata H."/>
        </authorList>
    </citation>
    <scope>NUCLEOTIDE SEQUENCE</scope>
</reference>
<dbReference type="EMBL" id="BRXZ01000662">
    <property type="protein sequence ID" value="GMH50220.1"/>
    <property type="molecule type" value="Genomic_DNA"/>
</dbReference>
<accession>A0A9W6ZH19</accession>
<dbReference type="OrthoDB" id="10663642at2759"/>
<proteinExistence type="predicted"/>
<keyword evidence="2" id="KW-1185">Reference proteome</keyword>
<dbReference type="Proteomes" id="UP001165082">
    <property type="component" value="Unassembled WGS sequence"/>
</dbReference>
<name>A0A9W6ZH19_9STRA</name>
<evidence type="ECO:0000313" key="1">
    <source>
        <dbReference type="EMBL" id="GMH50220.1"/>
    </source>
</evidence>
<gene>
    <name evidence="1" type="ORF">TrRE_jg8491</name>
</gene>
<comment type="caution">
    <text evidence="1">The sequence shown here is derived from an EMBL/GenBank/DDBJ whole genome shotgun (WGS) entry which is preliminary data.</text>
</comment>
<dbReference type="AlphaFoldDB" id="A0A9W6ZH19"/>
<evidence type="ECO:0000313" key="2">
    <source>
        <dbReference type="Proteomes" id="UP001165082"/>
    </source>
</evidence>
<organism evidence="1 2">
    <name type="scientific">Triparma retinervis</name>
    <dbReference type="NCBI Taxonomy" id="2557542"/>
    <lineage>
        <taxon>Eukaryota</taxon>
        <taxon>Sar</taxon>
        <taxon>Stramenopiles</taxon>
        <taxon>Ochrophyta</taxon>
        <taxon>Bolidophyceae</taxon>
        <taxon>Parmales</taxon>
        <taxon>Triparmaceae</taxon>
        <taxon>Triparma</taxon>
    </lineage>
</organism>